<accession>A0A0D1XS70</accession>
<dbReference type="InterPro" id="IPR027417">
    <property type="entry name" value="P-loop_NTPase"/>
</dbReference>
<dbReference type="InterPro" id="IPR002078">
    <property type="entry name" value="Sigma_54_int"/>
</dbReference>
<evidence type="ECO:0000256" key="2">
    <source>
        <dbReference type="ARBA" id="ARBA00022840"/>
    </source>
</evidence>
<sequence length="481" mass="55262">MASFIRIQEFIQTYAENIAEVLDLDVTVLDGNGIRIGGTGYYRDSIGKSAPEGSFFRMILETGKPGMIYDMKKNESQCMGCKFMNQCKELATIGFPILKKEQPIGVVGIIGFSPEQKEKMIINSDKLIRFLQHMSMLLENKLVVLDFGNNMDCKIQEDMPLSAKRVSFESIIGRNSGLQEVIKKARRIVNSPSTVLIRGKSGTGKELLAKAIHYESERRMHAFVAINCAAIPENLLESELFGYEGGAFTGSRREGSIGKFELANKGTIFLDEIGDMPLFLQSKLLRVLQEKEIERVGGKKAIPVNVRVIAATHQNLEEMVQQGSFREDLYYRLNVIPLYMKPLKERRDDISLYLNYFLRKHGRIMNRNFLRIDPMLERWLVQYDWPGNIRQLENAIEYMVNMAESETISFQDIPDYLLQQEDIPVNQKGLSLEQMVSEYEKNIIQSYFLAEKYRNDKEQIALELQISLSTLYRKLEKYKLC</sequence>
<organism evidence="7 9">
    <name type="scientific">Aneurinibacillus migulanus</name>
    <name type="common">Bacillus migulanus</name>
    <dbReference type="NCBI Taxonomy" id="47500"/>
    <lineage>
        <taxon>Bacteria</taxon>
        <taxon>Bacillati</taxon>
        <taxon>Bacillota</taxon>
        <taxon>Bacilli</taxon>
        <taxon>Bacillales</taxon>
        <taxon>Paenibacillaceae</taxon>
        <taxon>Aneurinibacillus group</taxon>
        <taxon>Aneurinibacillus</taxon>
    </lineage>
</organism>
<dbReference type="Proteomes" id="UP000182836">
    <property type="component" value="Unassembled WGS sequence"/>
</dbReference>
<dbReference type="Proteomes" id="UP000037269">
    <property type="component" value="Unassembled WGS sequence"/>
</dbReference>
<dbReference type="PROSITE" id="PS00676">
    <property type="entry name" value="SIGMA54_INTERACT_2"/>
    <property type="match status" value="1"/>
</dbReference>
<reference evidence="7 9" key="1">
    <citation type="submission" date="2015-07" db="EMBL/GenBank/DDBJ databases">
        <title>Fjat-14205 dsm 2895.</title>
        <authorList>
            <person name="Liu B."/>
            <person name="Wang J."/>
            <person name="Zhu Y."/>
            <person name="Liu G."/>
            <person name="Chen Q."/>
            <person name="Chen Z."/>
            <person name="Lan J."/>
            <person name="Che J."/>
            <person name="Ge C."/>
            <person name="Shi H."/>
            <person name="Pan Z."/>
            <person name="Liu X."/>
        </authorList>
    </citation>
    <scope>NUCLEOTIDE SEQUENCE [LARGE SCALE GENOMIC DNA]</scope>
    <source>
        <strain evidence="7 9">DSM 2895</strain>
    </source>
</reference>
<dbReference type="EMBL" id="LGUG01000004">
    <property type="protein sequence ID" value="KON97801.1"/>
    <property type="molecule type" value="Genomic_DNA"/>
</dbReference>
<dbReference type="GO" id="GO:0043565">
    <property type="term" value="F:sequence-specific DNA binding"/>
    <property type="evidence" value="ECO:0007669"/>
    <property type="project" value="InterPro"/>
</dbReference>
<gene>
    <name evidence="7" type="ORF">AF333_22570</name>
    <name evidence="8" type="ORF">SAMN04487909_12720</name>
</gene>
<dbReference type="InterPro" id="IPR003593">
    <property type="entry name" value="AAA+_ATPase"/>
</dbReference>
<reference evidence="8 10" key="2">
    <citation type="submission" date="2016-10" db="EMBL/GenBank/DDBJ databases">
        <authorList>
            <person name="de Groot N.N."/>
        </authorList>
    </citation>
    <scope>NUCLEOTIDE SEQUENCE [LARGE SCALE GENOMIC DNA]</scope>
    <source>
        <strain evidence="8 10">DSM 2895</strain>
    </source>
</reference>
<dbReference type="GO" id="GO:0006355">
    <property type="term" value="P:regulation of DNA-templated transcription"/>
    <property type="evidence" value="ECO:0007669"/>
    <property type="project" value="InterPro"/>
</dbReference>
<dbReference type="Gene3D" id="1.10.8.60">
    <property type="match status" value="1"/>
</dbReference>
<keyword evidence="3" id="KW-0805">Transcription regulation</keyword>
<dbReference type="Gene3D" id="3.40.50.300">
    <property type="entry name" value="P-loop containing nucleotide triphosphate hydrolases"/>
    <property type="match status" value="1"/>
</dbReference>
<dbReference type="RefSeq" id="WP_043069076.1">
    <property type="nucleotide sequence ID" value="NZ_BJOA01000171.1"/>
</dbReference>
<dbReference type="Gene3D" id="3.30.450.40">
    <property type="match status" value="1"/>
</dbReference>
<dbReference type="OrthoDB" id="9771372at2"/>
<dbReference type="SUPFAM" id="SSF52540">
    <property type="entry name" value="P-loop containing nucleoside triphosphate hydrolases"/>
    <property type="match status" value="1"/>
</dbReference>
<protein>
    <submittedName>
        <fullName evidence="7 8">Transcriptional regulator</fullName>
    </submittedName>
</protein>
<dbReference type="InterPro" id="IPR025943">
    <property type="entry name" value="Sigma_54_int_dom_ATP-bd_2"/>
</dbReference>
<dbReference type="GO" id="GO:0005524">
    <property type="term" value="F:ATP binding"/>
    <property type="evidence" value="ECO:0007669"/>
    <property type="project" value="UniProtKB-KW"/>
</dbReference>
<dbReference type="SUPFAM" id="SSF46689">
    <property type="entry name" value="Homeodomain-like"/>
    <property type="match status" value="1"/>
</dbReference>
<evidence type="ECO:0000313" key="8">
    <source>
        <dbReference type="EMBL" id="SDJ74118.1"/>
    </source>
</evidence>
<keyword evidence="2" id="KW-0067">ATP-binding</keyword>
<dbReference type="PROSITE" id="PS00688">
    <property type="entry name" value="SIGMA54_INTERACT_3"/>
    <property type="match status" value="1"/>
</dbReference>
<dbReference type="AlphaFoldDB" id="A0A0D1XS70"/>
<keyword evidence="9" id="KW-1185">Reference proteome</keyword>
<evidence type="ECO:0000313" key="9">
    <source>
        <dbReference type="Proteomes" id="UP000037269"/>
    </source>
</evidence>
<dbReference type="PANTHER" id="PTHR32071:SF57">
    <property type="entry name" value="C4-DICARBOXYLATE TRANSPORT TRANSCRIPTIONAL REGULATORY PROTEIN DCTD"/>
    <property type="match status" value="1"/>
</dbReference>
<keyword evidence="1" id="KW-0547">Nucleotide-binding</keyword>
<dbReference type="Pfam" id="PF00158">
    <property type="entry name" value="Sigma54_activat"/>
    <property type="match status" value="1"/>
</dbReference>
<dbReference type="Pfam" id="PF02954">
    <property type="entry name" value="HTH_8"/>
    <property type="match status" value="1"/>
</dbReference>
<keyword evidence="5" id="KW-0804">Transcription</keyword>
<evidence type="ECO:0000256" key="4">
    <source>
        <dbReference type="ARBA" id="ARBA00023125"/>
    </source>
</evidence>
<name>A0A0D1XS70_ANEMI</name>
<evidence type="ECO:0000313" key="10">
    <source>
        <dbReference type="Proteomes" id="UP000182836"/>
    </source>
</evidence>
<dbReference type="InterPro" id="IPR058031">
    <property type="entry name" value="AAA_lid_NorR"/>
</dbReference>
<evidence type="ECO:0000256" key="1">
    <source>
        <dbReference type="ARBA" id="ARBA00022741"/>
    </source>
</evidence>
<dbReference type="SMART" id="SM00382">
    <property type="entry name" value="AAA"/>
    <property type="match status" value="1"/>
</dbReference>
<dbReference type="InterPro" id="IPR029016">
    <property type="entry name" value="GAF-like_dom_sf"/>
</dbReference>
<feature type="domain" description="Sigma-54 factor interaction" evidence="6">
    <location>
        <begin position="171"/>
        <end position="401"/>
    </location>
</feature>
<dbReference type="InterPro" id="IPR009057">
    <property type="entry name" value="Homeodomain-like_sf"/>
</dbReference>
<dbReference type="Gene3D" id="1.10.10.60">
    <property type="entry name" value="Homeodomain-like"/>
    <property type="match status" value="1"/>
</dbReference>
<dbReference type="PANTHER" id="PTHR32071">
    <property type="entry name" value="TRANSCRIPTIONAL REGULATORY PROTEIN"/>
    <property type="match status" value="1"/>
</dbReference>
<dbReference type="InterPro" id="IPR002197">
    <property type="entry name" value="HTH_Fis"/>
</dbReference>
<dbReference type="EMBL" id="FNED01000027">
    <property type="protein sequence ID" value="SDJ74118.1"/>
    <property type="molecule type" value="Genomic_DNA"/>
</dbReference>
<dbReference type="InterPro" id="IPR025944">
    <property type="entry name" value="Sigma_54_int_dom_CS"/>
</dbReference>
<keyword evidence="4 8" id="KW-0238">DNA-binding</keyword>
<evidence type="ECO:0000256" key="5">
    <source>
        <dbReference type="ARBA" id="ARBA00023163"/>
    </source>
</evidence>
<evidence type="ECO:0000256" key="3">
    <source>
        <dbReference type="ARBA" id="ARBA00023015"/>
    </source>
</evidence>
<dbReference type="Pfam" id="PF25601">
    <property type="entry name" value="AAA_lid_14"/>
    <property type="match status" value="1"/>
</dbReference>
<dbReference type="STRING" id="47500.AF333_22570"/>
<dbReference type="FunFam" id="3.40.50.300:FF:000006">
    <property type="entry name" value="DNA-binding transcriptional regulator NtrC"/>
    <property type="match status" value="1"/>
</dbReference>
<dbReference type="GeneID" id="42307920"/>
<dbReference type="PATRIC" id="fig|47500.8.peg.4792"/>
<dbReference type="PROSITE" id="PS50045">
    <property type="entry name" value="SIGMA54_INTERACT_4"/>
    <property type="match status" value="1"/>
</dbReference>
<proteinExistence type="predicted"/>
<dbReference type="CDD" id="cd00009">
    <property type="entry name" value="AAA"/>
    <property type="match status" value="1"/>
</dbReference>
<evidence type="ECO:0000259" key="6">
    <source>
        <dbReference type="PROSITE" id="PS50045"/>
    </source>
</evidence>
<evidence type="ECO:0000313" key="7">
    <source>
        <dbReference type="EMBL" id="KON97801.1"/>
    </source>
</evidence>